<dbReference type="PANTHER" id="PTHR37984">
    <property type="entry name" value="PROTEIN CBG26694"/>
    <property type="match status" value="1"/>
</dbReference>
<protein>
    <recommendedName>
        <fullName evidence="1">RNA-directed DNA polymerase</fullName>
        <ecNumber evidence="1">2.7.7.49</ecNumber>
    </recommendedName>
</protein>
<dbReference type="GO" id="GO:0003964">
    <property type="term" value="F:RNA-directed DNA polymerase activity"/>
    <property type="evidence" value="ECO:0007669"/>
    <property type="project" value="UniProtKB-EC"/>
</dbReference>
<feature type="non-terminal residue" evidence="2">
    <location>
        <position position="237"/>
    </location>
</feature>
<dbReference type="AlphaFoldDB" id="A0A0K2VFJ1"/>
<dbReference type="Gene3D" id="3.30.70.270">
    <property type="match status" value="2"/>
</dbReference>
<dbReference type="SUPFAM" id="SSF56672">
    <property type="entry name" value="DNA/RNA polymerases"/>
    <property type="match status" value="1"/>
</dbReference>
<proteinExistence type="predicted"/>
<dbReference type="InterPro" id="IPR050951">
    <property type="entry name" value="Retrovirus_Pol_polyprotein"/>
</dbReference>
<feature type="non-terminal residue" evidence="2">
    <location>
        <position position="1"/>
    </location>
</feature>
<evidence type="ECO:0000313" key="2">
    <source>
        <dbReference type="EMBL" id="CDW49283.1"/>
    </source>
</evidence>
<reference evidence="2" key="1">
    <citation type="submission" date="2014-05" db="EMBL/GenBank/DDBJ databases">
        <authorList>
            <person name="Chronopoulou M."/>
        </authorList>
    </citation>
    <scope>NUCLEOTIDE SEQUENCE</scope>
    <source>
        <tissue evidence="2">Whole organism</tissue>
    </source>
</reference>
<name>A0A0K2VFJ1_LEPSM</name>
<organism evidence="2">
    <name type="scientific">Lepeophtheirus salmonis</name>
    <name type="common">Salmon louse</name>
    <name type="synonym">Caligus salmonis</name>
    <dbReference type="NCBI Taxonomy" id="72036"/>
    <lineage>
        <taxon>Eukaryota</taxon>
        <taxon>Metazoa</taxon>
        <taxon>Ecdysozoa</taxon>
        <taxon>Arthropoda</taxon>
        <taxon>Crustacea</taxon>
        <taxon>Multicrustacea</taxon>
        <taxon>Hexanauplia</taxon>
        <taxon>Copepoda</taxon>
        <taxon>Siphonostomatoida</taxon>
        <taxon>Caligidae</taxon>
        <taxon>Lepeophtheirus</taxon>
    </lineage>
</organism>
<dbReference type="EC" id="2.7.7.49" evidence="1"/>
<accession>A0A0K2VFJ1</accession>
<dbReference type="EMBL" id="HACA01031922">
    <property type="protein sequence ID" value="CDW49283.1"/>
    <property type="molecule type" value="Transcribed_RNA"/>
</dbReference>
<dbReference type="PANTHER" id="PTHR37984:SF5">
    <property type="entry name" value="PROTEIN NYNRIN-LIKE"/>
    <property type="match status" value="1"/>
</dbReference>
<dbReference type="FunFam" id="3.30.70.270:FF:000020">
    <property type="entry name" value="Transposon Tf2-6 polyprotein-like Protein"/>
    <property type="match status" value="1"/>
</dbReference>
<sequence length="237" mass="26872">FSSVINTQLYPLPHPLQILEEQSSSLSWILRGATSNMLLMKSLRSFLLSICCWTTSGLMYCPMDWNRLLQSCKQHKENLFKGIKNIKSYINDLLDFLRSQEEHFSNLEEVFCRIKDVSSRQGNILLENELAYLGFRISKEGRSVDLELIRPVPNSLSPTSCTEVKSFVGMVQYYGTLIPNLSVEAAPLHALTKKDCNFSWLGSTKIVFSRIKKALSNAPVLTHYDPSRLLTLSTDAS</sequence>
<dbReference type="InterPro" id="IPR043502">
    <property type="entry name" value="DNA/RNA_pol_sf"/>
</dbReference>
<evidence type="ECO:0000256" key="1">
    <source>
        <dbReference type="ARBA" id="ARBA00012493"/>
    </source>
</evidence>
<dbReference type="InterPro" id="IPR043128">
    <property type="entry name" value="Rev_trsase/Diguanyl_cyclase"/>
</dbReference>
<dbReference type="OrthoDB" id="6380665at2759"/>